<dbReference type="Gene3D" id="3.30.40.10">
    <property type="entry name" value="Zinc/RING finger domain, C3HC4 (zinc finger)"/>
    <property type="match status" value="1"/>
</dbReference>
<organism evidence="4 5">
    <name type="scientific">Effrenium voratum</name>
    <dbReference type="NCBI Taxonomy" id="2562239"/>
    <lineage>
        <taxon>Eukaryota</taxon>
        <taxon>Sar</taxon>
        <taxon>Alveolata</taxon>
        <taxon>Dinophyceae</taxon>
        <taxon>Suessiales</taxon>
        <taxon>Symbiodiniaceae</taxon>
        <taxon>Effrenium</taxon>
    </lineage>
</organism>
<keyword evidence="5" id="KW-1185">Reference proteome</keyword>
<protein>
    <recommendedName>
        <fullName evidence="3">RING-type domain-containing protein</fullName>
    </recommendedName>
</protein>
<dbReference type="Proteomes" id="UP001178507">
    <property type="component" value="Unassembled WGS sequence"/>
</dbReference>
<feature type="compositionally biased region" description="Acidic residues" evidence="2">
    <location>
        <begin position="231"/>
        <end position="254"/>
    </location>
</feature>
<evidence type="ECO:0000313" key="5">
    <source>
        <dbReference type="Proteomes" id="UP001178507"/>
    </source>
</evidence>
<keyword evidence="1" id="KW-0863">Zinc-finger</keyword>
<dbReference type="GO" id="GO:0008270">
    <property type="term" value="F:zinc ion binding"/>
    <property type="evidence" value="ECO:0007669"/>
    <property type="project" value="UniProtKB-KW"/>
</dbReference>
<evidence type="ECO:0000313" key="4">
    <source>
        <dbReference type="EMBL" id="CAJ1388553.1"/>
    </source>
</evidence>
<proteinExistence type="predicted"/>
<dbReference type="EMBL" id="CAUJNA010001713">
    <property type="protein sequence ID" value="CAJ1388553.1"/>
    <property type="molecule type" value="Genomic_DNA"/>
</dbReference>
<gene>
    <name evidence="4" type="ORF">EVOR1521_LOCUS14390</name>
</gene>
<dbReference type="PROSITE" id="PS50089">
    <property type="entry name" value="ZF_RING_2"/>
    <property type="match status" value="1"/>
</dbReference>
<name>A0AA36IKS9_9DINO</name>
<comment type="caution">
    <text evidence="4">The sequence shown here is derived from an EMBL/GenBank/DDBJ whole genome shotgun (WGS) entry which is preliminary data.</text>
</comment>
<sequence length="261" mass="29092">MATMAKRSQGPVCEDTECIICFETLEGRGGAVSLPCNCKVAYCHQCWDRSLAASMSSCGAALCPSCRSSMQVDFDPDSRQLTFSRSQEGGSSGFKRDWRKRLYKQARPAQIQLLQDFGKASAAHMDTDGSDRRREEHPPCVCGSRLSCTSVRERVQSFVQEEAAIPVTDQEMDYLMSRPPIMCDICNQQVHSEADVWTCENGRRTVLHAVAYDVCQACFSRHTSSTRPAQEDPEDSDYMLSEYESDSSEGDIDLESQSAEQ</sequence>
<reference evidence="4" key="1">
    <citation type="submission" date="2023-08" db="EMBL/GenBank/DDBJ databases">
        <authorList>
            <person name="Chen Y."/>
            <person name="Shah S."/>
            <person name="Dougan E. K."/>
            <person name="Thang M."/>
            <person name="Chan C."/>
        </authorList>
    </citation>
    <scope>NUCLEOTIDE SEQUENCE</scope>
</reference>
<evidence type="ECO:0000259" key="3">
    <source>
        <dbReference type="PROSITE" id="PS50089"/>
    </source>
</evidence>
<feature type="region of interest" description="Disordered" evidence="2">
    <location>
        <begin position="223"/>
        <end position="261"/>
    </location>
</feature>
<evidence type="ECO:0000256" key="2">
    <source>
        <dbReference type="SAM" id="MobiDB-lite"/>
    </source>
</evidence>
<feature type="domain" description="RING-type" evidence="3">
    <location>
        <begin position="18"/>
        <end position="67"/>
    </location>
</feature>
<accession>A0AA36IKS9</accession>
<evidence type="ECO:0000256" key="1">
    <source>
        <dbReference type="PROSITE-ProRule" id="PRU00175"/>
    </source>
</evidence>
<dbReference type="InterPro" id="IPR001841">
    <property type="entry name" value="Znf_RING"/>
</dbReference>
<dbReference type="AlphaFoldDB" id="A0AA36IKS9"/>
<keyword evidence="1" id="KW-0479">Metal-binding</keyword>
<keyword evidence="1" id="KW-0862">Zinc</keyword>
<dbReference type="InterPro" id="IPR013083">
    <property type="entry name" value="Znf_RING/FYVE/PHD"/>
</dbReference>
<dbReference type="SUPFAM" id="SSF57850">
    <property type="entry name" value="RING/U-box"/>
    <property type="match status" value="1"/>
</dbReference>